<keyword evidence="3" id="KW-1185">Reference proteome</keyword>
<dbReference type="Ensembl" id="ENSEBUT00000007954.1">
    <property type="protein sequence ID" value="ENSEBUP00000007472.1"/>
    <property type="gene ID" value="ENSEBUG00000004875.1"/>
</dbReference>
<evidence type="ECO:0000313" key="2">
    <source>
        <dbReference type="Ensembl" id="ENSEBUP00000007472.1"/>
    </source>
</evidence>
<keyword evidence="1" id="KW-0694">RNA-binding</keyword>
<dbReference type="PANTHER" id="PTHR48029">
    <property type="entry name" value="NUCLEOLAR PROTEIN 8"/>
    <property type="match status" value="1"/>
</dbReference>
<accession>A0A8C4NJ28</accession>
<reference evidence="2" key="1">
    <citation type="submission" date="2025-08" db="UniProtKB">
        <authorList>
            <consortium name="Ensembl"/>
        </authorList>
    </citation>
    <scope>IDENTIFICATION</scope>
</reference>
<sequence length="334" mass="37805">MVIVRMMVVQALKLCKGGKKQDVPPFSGASVLLCQIGGALTCQQLQRRFDSTGEQVTSSTQIYVDPKWRQNAVDEGNRRRLEALEEHQRKAEARKKLVHTALHFKGRMTRHDPSHIIFDSSFEVDGDSQDGSVQLETSGKESRKVAEAGKLFDSEDDDDQLFMGEDNNIRSGGDYLNCFQVKPQFEGKKGQKLLELQARLASDPRFRLDSRFLEDEGKDDEDKEENVGMLVGTDQVESSKLVQQLPPSVCAASKRVFRDTSTLHFDPLQEGHAQFEVKHQVKKKRLLSWTKLEVHCSCLDYSLISAKFHHFAVGSSSEIFIFLSFCTEINKYAK</sequence>
<evidence type="ECO:0000256" key="1">
    <source>
        <dbReference type="ARBA" id="ARBA00022884"/>
    </source>
</evidence>
<dbReference type="Proteomes" id="UP000694388">
    <property type="component" value="Unplaced"/>
</dbReference>
<name>A0A8C4NJ28_EPTBU</name>
<dbReference type="AlphaFoldDB" id="A0A8C4NJ28"/>
<protein>
    <recommendedName>
        <fullName evidence="4">Nucleolar protein 8</fullName>
    </recommendedName>
</protein>
<evidence type="ECO:0000313" key="3">
    <source>
        <dbReference type="Proteomes" id="UP000694388"/>
    </source>
</evidence>
<reference evidence="2" key="2">
    <citation type="submission" date="2025-09" db="UniProtKB">
        <authorList>
            <consortium name="Ensembl"/>
        </authorList>
    </citation>
    <scope>IDENTIFICATION</scope>
</reference>
<dbReference type="GO" id="GO:0003723">
    <property type="term" value="F:RNA binding"/>
    <property type="evidence" value="ECO:0007669"/>
    <property type="project" value="UniProtKB-KW"/>
</dbReference>
<proteinExistence type="predicted"/>
<organism evidence="2 3">
    <name type="scientific">Eptatretus burgeri</name>
    <name type="common">Inshore hagfish</name>
    <dbReference type="NCBI Taxonomy" id="7764"/>
    <lineage>
        <taxon>Eukaryota</taxon>
        <taxon>Metazoa</taxon>
        <taxon>Chordata</taxon>
        <taxon>Craniata</taxon>
        <taxon>Vertebrata</taxon>
        <taxon>Cyclostomata</taxon>
        <taxon>Myxini</taxon>
        <taxon>Myxiniformes</taxon>
        <taxon>Myxinidae</taxon>
        <taxon>Eptatretinae</taxon>
        <taxon>Eptatretus</taxon>
    </lineage>
</organism>
<dbReference type="GeneTree" id="ENSGT00390000004860"/>
<evidence type="ECO:0008006" key="4">
    <source>
        <dbReference type="Google" id="ProtNLM"/>
    </source>
</evidence>
<dbReference type="PANTHER" id="PTHR48029:SF1">
    <property type="entry name" value="NUCLEOLAR PROTEIN 8"/>
    <property type="match status" value="1"/>
</dbReference>